<sequence>MPTRIYLVRHGATQLTEEDRFAGSSDVHLSDEGRRQVASLAERLKNETLDAIYTSPLARTVETARILASPHGLEPIPEAYLKEIDYGRWEGLRRSEVERDFKAEYAIWQEDPFTIAPKGGESGLNTLNRILPGVRRIVETHRHRSVLVVSHKGANRLLISSLLGFDMRSYRDRLDQSPAALNILDFMSEVRPRLRLFNDVSHYEGIPARVLGQRLSKWWSPQEHVPPVPAAAARS</sequence>
<reference evidence="3 4" key="1">
    <citation type="submission" date="2006-03" db="EMBL/GenBank/DDBJ databases">
        <title>Complete sequence of Rhodopseudomonas palustris BisB5.</title>
        <authorList>
            <consortium name="US DOE Joint Genome Institute"/>
            <person name="Copeland A."/>
            <person name="Lucas S."/>
            <person name="Lapidus A."/>
            <person name="Barry K."/>
            <person name="Detter J.C."/>
            <person name="Glavina del Rio T."/>
            <person name="Hammon N."/>
            <person name="Israni S."/>
            <person name="Dalin E."/>
            <person name="Tice H."/>
            <person name="Pitluck S."/>
            <person name="Chain P."/>
            <person name="Malfatti S."/>
            <person name="Shin M."/>
            <person name="Vergez L."/>
            <person name="Schmutz J."/>
            <person name="Larimer F."/>
            <person name="Land M."/>
            <person name="Hauser L."/>
            <person name="Pelletier D.A."/>
            <person name="Kyrpides N."/>
            <person name="Lykidis A."/>
            <person name="Oda Y."/>
            <person name="Harwood C.S."/>
            <person name="Richardson P."/>
        </authorList>
    </citation>
    <scope>NUCLEOTIDE SEQUENCE [LARGE SCALE GENOMIC DNA]</scope>
    <source>
        <strain evidence="3 4">BisB5</strain>
    </source>
</reference>
<dbReference type="SMART" id="SM00855">
    <property type="entry name" value="PGAM"/>
    <property type="match status" value="1"/>
</dbReference>
<dbReference type="Proteomes" id="UP000001818">
    <property type="component" value="Chromosome"/>
</dbReference>
<accession>Q13DF0</accession>
<dbReference type="AlphaFoldDB" id="Q13DF0"/>
<evidence type="ECO:0000256" key="1">
    <source>
        <dbReference type="PIRSR" id="PIRSR613078-1"/>
    </source>
</evidence>
<feature type="binding site" evidence="2">
    <location>
        <begin position="83"/>
        <end position="86"/>
    </location>
    <ligand>
        <name>substrate</name>
    </ligand>
</feature>
<dbReference type="Pfam" id="PF00300">
    <property type="entry name" value="His_Phos_1"/>
    <property type="match status" value="1"/>
</dbReference>
<feature type="active site" description="Proton donor/acceptor" evidence="1">
    <location>
        <position position="83"/>
    </location>
</feature>
<dbReference type="eggNOG" id="COG0406">
    <property type="taxonomic scope" value="Bacteria"/>
</dbReference>
<dbReference type="KEGG" id="rpd:RPD_0651"/>
<evidence type="ECO:0000313" key="4">
    <source>
        <dbReference type="Proteomes" id="UP000001818"/>
    </source>
</evidence>
<protein>
    <submittedName>
        <fullName evidence="3">Phosphoglycerate mutase</fullName>
    </submittedName>
</protein>
<evidence type="ECO:0000313" key="3">
    <source>
        <dbReference type="EMBL" id="ABE37889.1"/>
    </source>
</evidence>
<dbReference type="GO" id="GO:0016791">
    <property type="term" value="F:phosphatase activity"/>
    <property type="evidence" value="ECO:0007669"/>
    <property type="project" value="TreeGrafter"/>
</dbReference>
<dbReference type="InterPro" id="IPR050275">
    <property type="entry name" value="PGM_Phosphatase"/>
</dbReference>
<dbReference type="CDD" id="cd07067">
    <property type="entry name" value="HP_PGM_like"/>
    <property type="match status" value="1"/>
</dbReference>
<name>Q13DF0_RHOPS</name>
<feature type="active site" description="Tele-phosphohistidine intermediate" evidence="1">
    <location>
        <position position="10"/>
    </location>
</feature>
<organism evidence="3 4">
    <name type="scientific">Rhodopseudomonas palustris (strain BisB5)</name>
    <dbReference type="NCBI Taxonomy" id="316057"/>
    <lineage>
        <taxon>Bacteria</taxon>
        <taxon>Pseudomonadati</taxon>
        <taxon>Pseudomonadota</taxon>
        <taxon>Alphaproteobacteria</taxon>
        <taxon>Hyphomicrobiales</taxon>
        <taxon>Nitrobacteraceae</taxon>
        <taxon>Rhodopseudomonas</taxon>
    </lineage>
</organism>
<dbReference type="Gene3D" id="3.40.50.1240">
    <property type="entry name" value="Phosphoglycerate mutase-like"/>
    <property type="match status" value="1"/>
</dbReference>
<dbReference type="STRING" id="316057.RPD_0651"/>
<gene>
    <name evidence="3" type="ordered locus">RPD_0651</name>
</gene>
<dbReference type="SUPFAM" id="SSF53254">
    <property type="entry name" value="Phosphoglycerate mutase-like"/>
    <property type="match status" value="1"/>
</dbReference>
<dbReference type="BioCyc" id="RPAL316057:RPD_RS03335-MONOMER"/>
<dbReference type="HOGENOM" id="CLU_033323_8_4_5"/>
<dbReference type="InterPro" id="IPR029033">
    <property type="entry name" value="His_PPase_superfam"/>
</dbReference>
<dbReference type="InterPro" id="IPR013078">
    <property type="entry name" value="His_Pase_superF_clade-1"/>
</dbReference>
<proteinExistence type="predicted"/>
<dbReference type="PANTHER" id="PTHR48100">
    <property type="entry name" value="BROAD-SPECIFICITY PHOSPHATASE YOR283W-RELATED"/>
    <property type="match status" value="1"/>
</dbReference>
<feature type="binding site" evidence="2">
    <location>
        <position position="59"/>
    </location>
    <ligand>
        <name>substrate</name>
    </ligand>
</feature>
<evidence type="ECO:0000256" key="2">
    <source>
        <dbReference type="PIRSR" id="PIRSR613078-2"/>
    </source>
</evidence>
<dbReference type="EMBL" id="CP000283">
    <property type="protein sequence ID" value="ABE37889.1"/>
    <property type="molecule type" value="Genomic_DNA"/>
</dbReference>